<evidence type="ECO:0000256" key="3">
    <source>
        <dbReference type="ARBA" id="ARBA00004925"/>
    </source>
</evidence>
<dbReference type="InParanoid" id="A0A1Y1YM96"/>
<keyword evidence="11" id="KW-0012">Acyltransferase</keyword>
<name>A0A1Y1YM96_9FUNG</name>
<evidence type="ECO:0000256" key="5">
    <source>
        <dbReference type="ARBA" id="ARBA00012697"/>
    </source>
</evidence>
<dbReference type="FunCoup" id="A0A1Y1YM96">
    <property type="interactions" value="205"/>
</dbReference>
<keyword evidence="9" id="KW-0809">Transit peptide</keyword>
<comment type="caution">
    <text evidence="16">The sequence shown here is derived from an EMBL/GenBank/DDBJ whole genome shotgun (WGS) entry which is preliminary data.</text>
</comment>
<dbReference type="EC" id="2.3.1.1" evidence="5"/>
<proteinExistence type="inferred from homology"/>
<sequence>MLRNPFPLSLKPLARSALRASGSGRLNAYRRQQRVCLSACAVNNRLKAQPSPEPKPKPAFSKHDERDLIYEVLSTVPSQREARHFLRRFVNSQEGEVKKNQRPKEYVESLLSREKANFLGLIKIQPPFTEGLFDTVAPTLVHLKRLGLMPIVLLDHDLEEVEPSVQQGELEKLDHRKRRALQEALKLVDAIEHAGGRSRVLDDQVFFLSQRGQTRSSADAPSDIMLNPNDQEDYVTAQLKGVFKSLEIGQIPVIVPIGTTDTSISKPVKSDPAMIALSQALGRMQSVEMDSHTSVKLMIINQDGGIPSPQHHGAIGFINLKDEYSEIMANLQTDSTNPSRRHVTTLTMIKQSLENLPVDSSAIIVPAKSSRLLISNWIRDKPLYSAGQPKSQQAQVNSSVIRRGFEVKIYRGLEGLDIEKLNNLLELAFAKPLDKSGFWKRVETCLSSVIVAGDYQGAAIVTNEHQTHPYLDKFAVDPKKQGGGIADILWKKLTSAYPELTWRSRKDNGVNKWYFERSDGNVRIPDTNWVLFWYGRNGIDNLDEYYKIAKEIPPSFHSMKHK</sequence>
<evidence type="ECO:0000256" key="4">
    <source>
        <dbReference type="ARBA" id="ARBA00008694"/>
    </source>
</evidence>
<protein>
    <recommendedName>
        <fullName evidence="6">Amino-acid acetyltransferase, mitochondrial</fullName>
        <ecNumber evidence="5">2.3.1.1</ecNumber>
    </recommendedName>
    <alternativeName>
        <fullName evidence="12">Glutamate N-acetyltransferase</fullName>
    </alternativeName>
    <alternativeName>
        <fullName evidence="13">N-acetylglutamate synthase</fullName>
    </alternativeName>
</protein>
<dbReference type="Proteomes" id="UP000193498">
    <property type="component" value="Unassembled WGS sequence"/>
</dbReference>
<dbReference type="OrthoDB" id="5585968at2759"/>
<evidence type="ECO:0000256" key="9">
    <source>
        <dbReference type="ARBA" id="ARBA00022946"/>
    </source>
</evidence>
<evidence type="ECO:0000256" key="10">
    <source>
        <dbReference type="ARBA" id="ARBA00023128"/>
    </source>
</evidence>
<dbReference type="AlphaFoldDB" id="A0A1Y1YM96"/>
<dbReference type="GO" id="GO:0006526">
    <property type="term" value="P:L-arginine biosynthetic process"/>
    <property type="evidence" value="ECO:0007669"/>
    <property type="project" value="UniProtKB-UniPathway"/>
</dbReference>
<dbReference type="InterPro" id="IPR006855">
    <property type="entry name" value="Vertebrate-like_GNAT_dom"/>
</dbReference>
<evidence type="ECO:0000313" key="17">
    <source>
        <dbReference type="Proteomes" id="UP000193498"/>
    </source>
</evidence>
<evidence type="ECO:0000313" key="16">
    <source>
        <dbReference type="EMBL" id="ORX99108.1"/>
    </source>
</evidence>
<dbReference type="Gene3D" id="3.40.1160.10">
    <property type="entry name" value="Acetylglutamate kinase-like"/>
    <property type="match status" value="1"/>
</dbReference>
<dbReference type="GO" id="GO:0005759">
    <property type="term" value="C:mitochondrial matrix"/>
    <property type="evidence" value="ECO:0007669"/>
    <property type="project" value="TreeGrafter"/>
</dbReference>
<organism evidence="16 17">
    <name type="scientific">Basidiobolus meristosporus CBS 931.73</name>
    <dbReference type="NCBI Taxonomy" id="1314790"/>
    <lineage>
        <taxon>Eukaryota</taxon>
        <taxon>Fungi</taxon>
        <taxon>Fungi incertae sedis</taxon>
        <taxon>Zoopagomycota</taxon>
        <taxon>Entomophthoromycotina</taxon>
        <taxon>Basidiobolomycetes</taxon>
        <taxon>Basidiobolales</taxon>
        <taxon>Basidiobolaceae</taxon>
        <taxon>Basidiobolus</taxon>
    </lineage>
</organism>
<evidence type="ECO:0000256" key="14">
    <source>
        <dbReference type="ARBA" id="ARBA00048372"/>
    </source>
</evidence>
<dbReference type="Gene3D" id="3.40.630.30">
    <property type="match status" value="1"/>
</dbReference>
<evidence type="ECO:0000256" key="6">
    <source>
        <dbReference type="ARBA" id="ARBA00018802"/>
    </source>
</evidence>
<evidence type="ECO:0000256" key="8">
    <source>
        <dbReference type="ARBA" id="ARBA00022679"/>
    </source>
</evidence>
<comment type="pathway">
    <text evidence="3">Amino-acid biosynthesis; L-arginine biosynthesis; N(2)-acetyl-L-ornithine from L-glutamate: step 1/4.</text>
</comment>
<dbReference type="EMBL" id="MCFE01000102">
    <property type="protein sequence ID" value="ORX99108.1"/>
    <property type="molecule type" value="Genomic_DNA"/>
</dbReference>
<dbReference type="UniPathway" id="UPA00068"/>
<keyword evidence="7" id="KW-0028">Amino-acid biosynthesis</keyword>
<dbReference type="PROSITE" id="PS51731">
    <property type="entry name" value="GNAT_NAGS"/>
    <property type="match status" value="1"/>
</dbReference>
<comment type="catalytic activity">
    <reaction evidence="14">
        <text>L-glutamate + acetyl-CoA = N-acetyl-L-glutamate + CoA + H(+)</text>
        <dbReference type="Rhea" id="RHEA:24292"/>
        <dbReference type="ChEBI" id="CHEBI:15378"/>
        <dbReference type="ChEBI" id="CHEBI:29985"/>
        <dbReference type="ChEBI" id="CHEBI:44337"/>
        <dbReference type="ChEBI" id="CHEBI:57287"/>
        <dbReference type="ChEBI" id="CHEBI:57288"/>
        <dbReference type="EC" id="2.3.1.1"/>
    </reaction>
</comment>
<keyword evidence="17" id="KW-1185">Reference proteome</keyword>
<comment type="similarity">
    <text evidence="4">Belongs to the acetyltransferase family.</text>
</comment>
<comment type="function">
    <text evidence="1">N-acetylglutamate synthase involved in arginine biosynthesis.</text>
</comment>
<evidence type="ECO:0000256" key="2">
    <source>
        <dbReference type="ARBA" id="ARBA00004173"/>
    </source>
</evidence>
<comment type="subcellular location">
    <subcellularLocation>
        <location evidence="2">Mitochondrion</location>
    </subcellularLocation>
</comment>
<evidence type="ECO:0000256" key="7">
    <source>
        <dbReference type="ARBA" id="ARBA00022605"/>
    </source>
</evidence>
<accession>A0A1Y1YM96</accession>
<keyword evidence="8" id="KW-0808">Transferase</keyword>
<evidence type="ECO:0000256" key="1">
    <source>
        <dbReference type="ARBA" id="ARBA00002294"/>
    </source>
</evidence>
<dbReference type="InterPro" id="IPR036393">
    <property type="entry name" value="AceGlu_kinase-like_sf"/>
</dbReference>
<keyword evidence="10" id="KW-0496">Mitochondrion</keyword>
<reference evidence="16 17" key="1">
    <citation type="submission" date="2016-07" db="EMBL/GenBank/DDBJ databases">
        <title>Pervasive Adenine N6-methylation of Active Genes in Fungi.</title>
        <authorList>
            <consortium name="DOE Joint Genome Institute"/>
            <person name="Mondo S.J."/>
            <person name="Dannebaum R.O."/>
            <person name="Kuo R.C."/>
            <person name="Labutti K."/>
            <person name="Haridas S."/>
            <person name="Kuo A."/>
            <person name="Salamov A."/>
            <person name="Ahrendt S.R."/>
            <person name="Lipzen A."/>
            <person name="Sullivan W."/>
            <person name="Andreopoulos W.B."/>
            <person name="Clum A."/>
            <person name="Lindquist E."/>
            <person name="Daum C."/>
            <person name="Ramamoorthy G.K."/>
            <person name="Gryganskyi A."/>
            <person name="Culley D."/>
            <person name="Magnuson J.K."/>
            <person name="James T.Y."/>
            <person name="O'Malley M.A."/>
            <person name="Stajich J.E."/>
            <person name="Spatafora J.W."/>
            <person name="Visel A."/>
            <person name="Grigoriev I.V."/>
        </authorList>
    </citation>
    <scope>NUCLEOTIDE SEQUENCE [LARGE SCALE GENOMIC DNA]</scope>
    <source>
        <strain evidence="16 17">CBS 931.73</strain>
    </source>
</reference>
<evidence type="ECO:0000256" key="12">
    <source>
        <dbReference type="ARBA" id="ARBA00030346"/>
    </source>
</evidence>
<dbReference type="GO" id="GO:0006592">
    <property type="term" value="P:ornithine biosynthetic process"/>
    <property type="evidence" value="ECO:0007669"/>
    <property type="project" value="TreeGrafter"/>
</dbReference>
<evidence type="ECO:0000256" key="11">
    <source>
        <dbReference type="ARBA" id="ARBA00023315"/>
    </source>
</evidence>
<dbReference type="PANTHER" id="PTHR23342:SF4">
    <property type="entry name" value="AMINO-ACID ACETYLTRANSFERASE, MITOCHONDRIAL"/>
    <property type="match status" value="1"/>
</dbReference>
<evidence type="ECO:0000256" key="13">
    <source>
        <dbReference type="ARBA" id="ARBA00033251"/>
    </source>
</evidence>
<dbReference type="GO" id="GO:0004042">
    <property type="term" value="F:L-glutamate N-acetyltransferase activity"/>
    <property type="evidence" value="ECO:0007669"/>
    <property type="project" value="TreeGrafter"/>
</dbReference>
<evidence type="ECO:0000259" key="15">
    <source>
        <dbReference type="PROSITE" id="PS51731"/>
    </source>
</evidence>
<dbReference type="STRING" id="1314790.A0A1Y1YM96"/>
<feature type="domain" description="N-acetyltransferase" evidence="15">
    <location>
        <begin position="405"/>
        <end position="557"/>
    </location>
</feature>
<dbReference type="PANTHER" id="PTHR23342">
    <property type="entry name" value="N-ACETYLGLUTAMATE SYNTHASE"/>
    <property type="match status" value="1"/>
</dbReference>
<gene>
    <name evidence="16" type="ORF">K493DRAFT_313348</name>
</gene>
<dbReference type="Pfam" id="PF04768">
    <property type="entry name" value="NAT"/>
    <property type="match status" value="1"/>
</dbReference>